<evidence type="ECO:0000313" key="1">
    <source>
        <dbReference type="EMBL" id="OMJ82809.1"/>
    </source>
</evidence>
<name>A0A1R2C1I1_9CILI</name>
<accession>A0A1R2C1I1</accession>
<protein>
    <submittedName>
        <fullName evidence="1">Uncharacterized protein</fullName>
    </submittedName>
</protein>
<organism evidence="1 2">
    <name type="scientific">Stentor coeruleus</name>
    <dbReference type="NCBI Taxonomy" id="5963"/>
    <lineage>
        <taxon>Eukaryota</taxon>
        <taxon>Sar</taxon>
        <taxon>Alveolata</taxon>
        <taxon>Ciliophora</taxon>
        <taxon>Postciliodesmatophora</taxon>
        <taxon>Heterotrichea</taxon>
        <taxon>Heterotrichida</taxon>
        <taxon>Stentoridae</taxon>
        <taxon>Stentor</taxon>
    </lineage>
</organism>
<sequence length="145" mass="16613">MFNNTEFTTLEVKFTQSDLLDESKKRAIETYDENNKCLGLIFNTGIEAYDENSDLDDECLCDMPILSKDEEFDELSNVFKETITLLKNGEMQKAAELGSSYGIYNPDHPMISFLPINHEKRKEKLSQSKNLLPWTSADSITIFPL</sequence>
<gene>
    <name evidence="1" type="ORF">SteCoe_16406</name>
</gene>
<evidence type="ECO:0000313" key="2">
    <source>
        <dbReference type="Proteomes" id="UP000187209"/>
    </source>
</evidence>
<dbReference type="AlphaFoldDB" id="A0A1R2C1I1"/>
<comment type="caution">
    <text evidence="1">The sequence shown here is derived from an EMBL/GenBank/DDBJ whole genome shotgun (WGS) entry which is preliminary data.</text>
</comment>
<dbReference type="Proteomes" id="UP000187209">
    <property type="component" value="Unassembled WGS sequence"/>
</dbReference>
<keyword evidence="2" id="KW-1185">Reference proteome</keyword>
<dbReference type="EMBL" id="MPUH01000326">
    <property type="protein sequence ID" value="OMJ82809.1"/>
    <property type="molecule type" value="Genomic_DNA"/>
</dbReference>
<reference evidence="1 2" key="1">
    <citation type="submission" date="2016-11" db="EMBL/GenBank/DDBJ databases">
        <title>The macronuclear genome of Stentor coeruleus: a giant cell with tiny introns.</title>
        <authorList>
            <person name="Slabodnick M."/>
            <person name="Ruby J.G."/>
            <person name="Reiff S.B."/>
            <person name="Swart E.C."/>
            <person name="Gosai S."/>
            <person name="Prabakaran S."/>
            <person name="Witkowska E."/>
            <person name="Larue G.E."/>
            <person name="Fisher S."/>
            <person name="Freeman R.M."/>
            <person name="Gunawardena J."/>
            <person name="Chu W."/>
            <person name="Stover N.A."/>
            <person name="Gregory B.D."/>
            <person name="Nowacki M."/>
            <person name="Derisi J."/>
            <person name="Roy S.W."/>
            <person name="Marshall W.F."/>
            <person name="Sood P."/>
        </authorList>
    </citation>
    <scope>NUCLEOTIDE SEQUENCE [LARGE SCALE GENOMIC DNA]</scope>
    <source>
        <strain evidence="1">WM001</strain>
    </source>
</reference>
<dbReference type="OrthoDB" id="10472400at2759"/>
<proteinExistence type="predicted"/>